<keyword evidence="2" id="KW-1185">Reference proteome</keyword>
<name>A0A1C5IRZ9_9ACTN</name>
<dbReference type="EMBL" id="FMDM01000006">
    <property type="protein sequence ID" value="SCG60546.1"/>
    <property type="molecule type" value="Genomic_DNA"/>
</dbReference>
<accession>A0A1C5IRZ9</accession>
<dbReference type="Proteomes" id="UP000199360">
    <property type="component" value="Unassembled WGS sequence"/>
</dbReference>
<dbReference type="AlphaFoldDB" id="A0A1C5IRZ9"/>
<gene>
    <name evidence="1" type="ORF">GA0070213_106357</name>
</gene>
<sequence length="71" mass="7919">MAPSTLMEVIRLPAPEARQRIISAMGTGPRRRLATEAESESAEVVAEVRRVRPQWLRSMPDTARVASLNTF</sequence>
<protein>
    <submittedName>
        <fullName evidence="1">Uncharacterized protein</fullName>
    </submittedName>
</protein>
<evidence type="ECO:0000313" key="2">
    <source>
        <dbReference type="Proteomes" id="UP000199360"/>
    </source>
</evidence>
<organism evidence="1 2">
    <name type="scientific">Micromonospora humi</name>
    <dbReference type="NCBI Taxonomy" id="745366"/>
    <lineage>
        <taxon>Bacteria</taxon>
        <taxon>Bacillati</taxon>
        <taxon>Actinomycetota</taxon>
        <taxon>Actinomycetes</taxon>
        <taxon>Micromonosporales</taxon>
        <taxon>Micromonosporaceae</taxon>
        <taxon>Micromonospora</taxon>
    </lineage>
</organism>
<reference evidence="2" key="1">
    <citation type="submission" date="2016-06" db="EMBL/GenBank/DDBJ databases">
        <authorList>
            <person name="Varghese N."/>
            <person name="Submissions Spin"/>
        </authorList>
    </citation>
    <scope>NUCLEOTIDE SEQUENCE [LARGE SCALE GENOMIC DNA]</scope>
    <source>
        <strain evidence="2">DSM 45647</strain>
    </source>
</reference>
<evidence type="ECO:0000313" key="1">
    <source>
        <dbReference type="EMBL" id="SCG60546.1"/>
    </source>
</evidence>
<proteinExistence type="predicted"/>